<keyword evidence="3" id="KW-1185">Reference proteome</keyword>
<dbReference type="AlphaFoldDB" id="C0NMS0"/>
<proteinExistence type="predicted"/>
<evidence type="ECO:0000313" key="3">
    <source>
        <dbReference type="Proteomes" id="UP000001631"/>
    </source>
</evidence>
<evidence type="ECO:0000313" key="2">
    <source>
        <dbReference type="EMBL" id="EEH07168.1"/>
    </source>
</evidence>
<feature type="compositionally biased region" description="Polar residues" evidence="1">
    <location>
        <begin position="1"/>
        <end position="25"/>
    </location>
</feature>
<feature type="region of interest" description="Disordered" evidence="1">
    <location>
        <begin position="1"/>
        <end position="72"/>
    </location>
</feature>
<dbReference type="EMBL" id="GG663367">
    <property type="protein sequence ID" value="EEH07168.1"/>
    <property type="molecule type" value="Genomic_DNA"/>
</dbReference>
<dbReference type="GeneID" id="69037063"/>
<dbReference type="InParanoid" id="C0NMS0"/>
<dbReference type="Proteomes" id="UP000001631">
    <property type="component" value="Unassembled WGS sequence"/>
</dbReference>
<accession>C0NMS0</accession>
<dbReference type="HOGENOM" id="CLU_1981012_0_0_1"/>
<reference evidence="2" key="1">
    <citation type="submission" date="2009-02" db="EMBL/GenBank/DDBJ databases">
        <title>The Genome Sequence of Ajellomyces capsulatus strain G186AR.</title>
        <authorList>
            <consortium name="The Broad Institute Genome Sequencing Platform"/>
            <person name="Champion M."/>
            <person name="Cuomo C."/>
            <person name="Ma L.-J."/>
            <person name="Henn M.R."/>
            <person name="Sil A."/>
            <person name="Goldman B."/>
            <person name="Young S.K."/>
            <person name="Kodira C.D."/>
            <person name="Zeng Q."/>
            <person name="Koehrsen M."/>
            <person name="Alvarado L."/>
            <person name="Berlin A."/>
            <person name="Borenstein D."/>
            <person name="Chen Z."/>
            <person name="Engels R."/>
            <person name="Freedman E."/>
            <person name="Gellesch M."/>
            <person name="Goldberg J."/>
            <person name="Griggs A."/>
            <person name="Gujja S."/>
            <person name="Heiman D."/>
            <person name="Hepburn T."/>
            <person name="Howarth C."/>
            <person name="Jen D."/>
            <person name="Larson L."/>
            <person name="Lewis B."/>
            <person name="Mehta T."/>
            <person name="Park D."/>
            <person name="Pearson M."/>
            <person name="Roberts A."/>
            <person name="Saif S."/>
            <person name="Shea T."/>
            <person name="Shenoy N."/>
            <person name="Sisk P."/>
            <person name="Stolte C."/>
            <person name="Sykes S."/>
            <person name="Walk T."/>
            <person name="White J."/>
            <person name="Yandava C."/>
            <person name="Klein B."/>
            <person name="McEwen J.G."/>
            <person name="Puccia R."/>
            <person name="Goldman G.H."/>
            <person name="Felipe M.S."/>
            <person name="Nino-Vega G."/>
            <person name="San-Blas G."/>
            <person name="Taylor J."/>
            <person name="Mendoza L."/>
            <person name="Galagan J."/>
            <person name="Nusbaum C."/>
            <person name="Birren B."/>
        </authorList>
    </citation>
    <scope>NUCLEOTIDE SEQUENCE</scope>
    <source>
        <strain evidence="2">G186AR</strain>
    </source>
</reference>
<dbReference type="STRING" id="447093.C0NMS0"/>
<feature type="compositionally biased region" description="Polar residues" evidence="1">
    <location>
        <begin position="49"/>
        <end position="59"/>
    </location>
</feature>
<gene>
    <name evidence="2" type="ORF">HCBG_04047</name>
</gene>
<sequence>MTSTINSMSSVNGASGNPLSNSVPQNPSAAASDHNNSNNDSNNSRPAMRSSSTIKTSTDGNRRQAGSPVDGAQRYVVVSLSSVAGTDRAFLFHMPYAICHLSFPLCLGCRVTVLGRGRSEGGSDRR</sequence>
<feature type="compositionally biased region" description="Low complexity" evidence="1">
    <location>
        <begin position="26"/>
        <end position="44"/>
    </location>
</feature>
<protein>
    <submittedName>
        <fullName evidence="2">Uncharacterized protein</fullName>
    </submittedName>
</protein>
<name>C0NMS0_AJECG</name>
<organism evidence="2 3">
    <name type="scientific">Ajellomyces capsulatus (strain G186AR / H82 / ATCC MYA-2454 / RMSCC 2432)</name>
    <name type="common">Darling's disease fungus</name>
    <name type="synonym">Histoplasma capsulatum</name>
    <dbReference type="NCBI Taxonomy" id="447093"/>
    <lineage>
        <taxon>Eukaryota</taxon>
        <taxon>Fungi</taxon>
        <taxon>Dikarya</taxon>
        <taxon>Ascomycota</taxon>
        <taxon>Pezizomycotina</taxon>
        <taxon>Eurotiomycetes</taxon>
        <taxon>Eurotiomycetidae</taxon>
        <taxon>Onygenales</taxon>
        <taxon>Ajellomycetaceae</taxon>
        <taxon>Histoplasma</taxon>
    </lineage>
</organism>
<evidence type="ECO:0000256" key="1">
    <source>
        <dbReference type="SAM" id="MobiDB-lite"/>
    </source>
</evidence>
<dbReference type="RefSeq" id="XP_045287649.1">
    <property type="nucleotide sequence ID" value="XM_045431096.1"/>
</dbReference>